<feature type="transmembrane region" description="Helical" evidence="7">
    <location>
        <begin position="64"/>
        <end position="85"/>
    </location>
</feature>
<feature type="transmembrane region" description="Helical" evidence="7">
    <location>
        <begin position="34"/>
        <end position="58"/>
    </location>
</feature>
<gene>
    <name evidence="9" type="ORF">BE17_47600</name>
</gene>
<dbReference type="PROSITE" id="PS50850">
    <property type="entry name" value="MFS"/>
    <property type="match status" value="1"/>
</dbReference>
<dbReference type="Gene3D" id="1.20.1250.20">
    <property type="entry name" value="MFS general substrate transporter like domains"/>
    <property type="match status" value="1"/>
</dbReference>
<feature type="transmembrane region" description="Helical" evidence="7">
    <location>
        <begin position="244"/>
        <end position="266"/>
    </location>
</feature>
<evidence type="ECO:0000256" key="5">
    <source>
        <dbReference type="ARBA" id="ARBA00022989"/>
    </source>
</evidence>
<keyword evidence="5 7" id="KW-1133">Transmembrane helix</keyword>
<feature type="transmembrane region" description="Helical" evidence="7">
    <location>
        <begin position="394"/>
        <end position="413"/>
    </location>
</feature>
<feature type="transmembrane region" description="Helical" evidence="7">
    <location>
        <begin position="193"/>
        <end position="213"/>
    </location>
</feature>
<dbReference type="PANTHER" id="PTHR23513">
    <property type="entry name" value="INTEGRAL MEMBRANE EFFLUX PROTEIN-RELATED"/>
    <property type="match status" value="1"/>
</dbReference>
<evidence type="ECO:0000313" key="9">
    <source>
        <dbReference type="EMBL" id="KYF81286.1"/>
    </source>
</evidence>
<dbReference type="CDD" id="cd06173">
    <property type="entry name" value="MFS_MefA_like"/>
    <property type="match status" value="1"/>
</dbReference>
<evidence type="ECO:0000256" key="3">
    <source>
        <dbReference type="ARBA" id="ARBA00022475"/>
    </source>
</evidence>
<dbReference type="InterPro" id="IPR010290">
    <property type="entry name" value="TM_effector"/>
</dbReference>
<keyword evidence="3" id="KW-1003">Cell membrane</keyword>
<feature type="transmembrane region" description="Helical" evidence="7">
    <location>
        <begin position="278"/>
        <end position="296"/>
    </location>
</feature>
<keyword evidence="2" id="KW-0813">Transport</keyword>
<evidence type="ECO:0000256" key="6">
    <source>
        <dbReference type="ARBA" id="ARBA00023136"/>
    </source>
</evidence>
<reference evidence="9 10" key="1">
    <citation type="submission" date="2014-02" db="EMBL/GenBank/DDBJ databases">
        <title>The small core and large imbalanced accessory genome model reveals a collaborative survival strategy of Sorangium cellulosum strains in nature.</title>
        <authorList>
            <person name="Han K."/>
            <person name="Peng R."/>
            <person name="Blom J."/>
            <person name="Li Y.-Z."/>
        </authorList>
    </citation>
    <scope>NUCLEOTIDE SEQUENCE [LARGE SCALE GENOMIC DNA]</scope>
    <source>
        <strain evidence="9 10">So0011-07</strain>
    </source>
</reference>
<name>A0A150RMU1_SORCE</name>
<dbReference type="EMBL" id="JEMB01002419">
    <property type="protein sequence ID" value="KYF81286.1"/>
    <property type="molecule type" value="Genomic_DNA"/>
</dbReference>
<comment type="subcellular location">
    <subcellularLocation>
        <location evidence="1">Cell membrane</location>
        <topology evidence="1">Multi-pass membrane protein</topology>
    </subcellularLocation>
</comment>
<evidence type="ECO:0000256" key="1">
    <source>
        <dbReference type="ARBA" id="ARBA00004651"/>
    </source>
</evidence>
<feature type="transmembrane region" description="Helical" evidence="7">
    <location>
        <begin position="366"/>
        <end position="388"/>
    </location>
</feature>
<dbReference type="Proteomes" id="UP000075635">
    <property type="component" value="Unassembled WGS sequence"/>
</dbReference>
<dbReference type="GO" id="GO:0022857">
    <property type="term" value="F:transmembrane transporter activity"/>
    <property type="evidence" value="ECO:0007669"/>
    <property type="project" value="InterPro"/>
</dbReference>
<evidence type="ECO:0000256" key="4">
    <source>
        <dbReference type="ARBA" id="ARBA00022692"/>
    </source>
</evidence>
<dbReference type="GO" id="GO:0005886">
    <property type="term" value="C:plasma membrane"/>
    <property type="evidence" value="ECO:0007669"/>
    <property type="project" value="UniProtKB-SubCell"/>
</dbReference>
<dbReference type="PANTHER" id="PTHR23513:SF11">
    <property type="entry name" value="STAPHYLOFERRIN A TRANSPORTER"/>
    <property type="match status" value="1"/>
</dbReference>
<organism evidence="9 10">
    <name type="scientific">Sorangium cellulosum</name>
    <name type="common">Polyangium cellulosum</name>
    <dbReference type="NCBI Taxonomy" id="56"/>
    <lineage>
        <taxon>Bacteria</taxon>
        <taxon>Pseudomonadati</taxon>
        <taxon>Myxococcota</taxon>
        <taxon>Polyangia</taxon>
        <taxon>Polyangiales</taxon>
        <taxon>Polyangiaceae</taxon>
        <taxon>Sorangium</taxon>
    </lineage>
</organism>
<dbReference type="InterPro" id="IPR020846">
    <property type="entry name" value="MFS_dom"/>
</dbReference>
<keyword evidence="4 7" id="KW-0812">Transmembrane</keyword>
<accession>A0A150RMU1</accession>
<keyword evidence="6 7" id="KW-0472">Membrane</keyword>
<feature type="transmembrane region" description="Helical" evidence="7">
    <location>
        <begin position="331"/>
        <end position="354"/>
    </location>
</feature>
<evidence type="ECO:0000256" key="2">
    <source>
        <dbReference type="ARBA" id="ARBA00022448"/>
    </source>
</evidence>
<comment type="caution">
    <text evidence="9">The sequence shown here is derived from an EMBL/GenBank/DDBJ whole genome shotgun (WGS) entry which is preliminary data.</text>
</comment>
<dbReference type="Pfam" id="PF05977">
    <property type="entry name" value="MFS_3"/>
    <property type="match status" value="1"/>
</dbReference>
<evidence type="ECO:0000256" key="7">
    <source>
        <dbReference type="SAM" id="Phobius"/>
    </source>
</evidence>
<feature type="transmembrane region" description="Helical" evidence="7">
    <location>
        <begin position="308"/>
        <end position="325"/>
    </location>
</feature>
<dbReference type="InterPro" id="IPR036259">
    <property type="entry name" value="MFS_trans_sf"/>
</dbReference>
<evidence type="ECO:0000259" key="8">
    <source>
        <dbReference type="PROSITE" id="PS50850"/>
    </source>
</evidence>
<proteinExistence type="predicted"/>
<dbReference type="AlphaFoldDB" id="A0A150RMU1"/>
<protein>
    <submittedName>
        <fullName evidence="9">MFS transporter</fullName>
    </submittedName>
</protein>
<evidence type="ECO:0000313" key="10">
    <source>
        <dbReference type="Proteomes" id="UP000075635"/>
    </source>
</evidence>
<sequence>MLGSRPVTPPARTDRGGSTLAAMGRAFRHPNYRLFFFGQGTSLIGTWLTRVATSWLVYRLTGSALLLGFVGFAGQIPTFLIAPIAGVLVDRWDRHRVLVVTQVLAMVQSGLLAAFALTGTITVWHVLSLAAFQGVINAFDTPARQAFVVQMVDAREDLSNAIALNSSMVNGARLIGPSVAGVLIAAVGEGWCFAIDAISYLAVIASLLAMRIARPERRERKRGHVLADLREGFRYVSSFAPIRAILLLLALVSLTGMPYTVLMPVFAGEVLHGGAHTLGLLMAASGVGAVTGALWLASRRTVLGLGRALWVAGALFGAGLIGFSLSRSVWLSVPLMMVTGGGMMVQMAASNTLLQTIVDEDKRGRVMSFYTMAFFGMAPFGSLIAGWLGARVGAPATVLWGGVATLAAVGLFVRKLPELRRLTRPIYVRLGILPEIAEALGRTTEMTSPAKE</sequence>
<feature type="domain" description="Major facilitator superfamily (MFS) profile" evidence="8">
    <location>
        <begin position="239"/>
        <end position="452"/>
    </location>
</feature>
<dbReference type="SUPFAM" id="SSF103473">
    <property type="entry name" value="MFS general substrate transporter"/>
    <property type="match status" value="1"/>
</dbReference>